<protein>
    <submittedName>
        <fullName evidence="2">Uncharacterized protein</fullName>
    </submittedName>
</protein>
<evidence type="ECO:0000256" key="1">
    <source>
        <dbReference type="SAM" id="MobiDB-lite"/>
    </source>
</evidence>
<evidence type="ECO:0000313" key="2">
    <source>
        <dbReference type="EMBL" id="MBP2397981.1"/>
    </source>
</evidence>
<accession>A0ABS4XN81</accession>
<keyword evidence="3" id="KW-1185">Reference proteome</keyword>
<proteinExistence type="predicted"/>
<dbReference type="Proteomes" id="UP001195422">
    <property type="component" value="Unassembled WGS sequence"/>
</dbReference>
<sequence length="68" mass="7287">MSKKSSAGKLLAVGLIVGLVALLVAAWKASKPVEDPWENEPSSAEPQQPVSSREATVEEVREILSEDQ</sequence>
<organism evidence="2 3">
    <name type="scientific">Glutamicibacter protophormiae</name>
    <name type="common">Brevibacterium protophormiae</name>
    <dbReference type="NCBI Taxonomy" id="37930"/>
    <lineage>
        <taxon>Bacteria</taxon>
        <taxon>Bacillati</taxon>
        <taxon>Actinomycetota</taxon>
        <taxon>Actinomycetes</taxon>
        <taxon>Micrococcales</taxon>
        <taxon>Micrococcaceae</taxon>
        <taxon>Glutamicibacter</taxon>
    </lineage>
</organism>
<evidence type="ECO:0000313" key="3">
    <source>
        <dbReference type="Proteomes" id="UP001195422"/>
    </source>
</evidence>
<gene>
    <name evidence="2" type="ORF">JOF39_001062</name>
</gene>
<reference evidence="2 3" key="1">
    <citation type="submission" date="2021-03" db="EMBL/GenBank/DDBJ databases">
        <title>Sequencing the genomes of 1000 actinobacteria strains.</title>
        <authorList>
            <person name="Klenk H.-P."/>
        </authorList>
    </citation>
    <scope>NUCLEOTIDE SEQUENCE [LARGE SCALE GENOMIC DNA]</scope>
    <source>
        <strain evidence="2 3">DSM 20168</strain>
    </source>
</reference>
<feature type="compositionally biased region" description="Polar residues" evidence="1">
    <location>
        <begin position="40"/>
        <end position="54"/>
    </location>
</feature>
<dbReference type="EMBL" id="JAGIOJ010000001">
    <property type="protein sequence ID" value="MBP2397981.1"/>
    <property type="molecule type" value="Genomic_DNA"/>
</dbReference>
<comment type="caution">
    <text evidence="2">The sequence shown here is derived from an EMBL/GenBank/DDBJ whole genome shotgun (WGS) entry which is preliminary data.</text>
</comment>
<dbReference type="RefSeq" id="WP_188949352.1">
    <property type="nucleotide sequence ID" value="NZ_BMPH01000013.1"/>
</dbReference>
<feature type="compositionally biased region" description="Basic and acidic residues" evidence="1">
    <location>
        <begin position="55"/>
        <end position="68"/>
    </location>
</feature>
<feature type="region of interest" description="Disordered" evidence="1">
    <location>
        <begin position="33"/>
        <end position="68"/>
    </location>
</feature>
<name>A0ABS4XN81_GLUPR</name>